<evidence type="ECO:0000256" key="1">
    <source>
        <dbReference type="ARBA" id="ARBA00038158"/>
    </source>
</evidence>
<dbReference type="Gene3D" id="3.40.50.150">
    <property type="entry name" value="Vaccinia Virus protein VP39"/>
    <property type="match status" value="1"/>
</dbReference>
<proteinExistence type="inferred from homology"/>
<name>A0AA40K7N5_9PEZI</name>
<dbReference type="SUPFAM" id="SSF53335">
    <property type="entry name" value="S-adenosyl-L-methionine-dependent methyltransferases"/>
    <property type="match status" value="1"/>
</dbReference>
<dbReference type="AlphaFoldDB" id="A0AA40K7N5"/>
<comment type="caution">
    <text evidence="4">The sequence shown here is derived from an EMBL/GenBank/DDBJ whole genome shotgun (WGS) entry which is preliminary data.</text>
</comment>
<evidence type="ECO:0000313" key="4">
    <source>
        <dbReference type="EMBL" id="KAK0749008.1"/>
    </source>
</evidence>
<keyword evidence="4" id="KW-0808">Transferase</keyword>
<dbReference type="GO" id="GO:0008168">
    <property type="term" value="F:methyltransferase activity"/>
    <property type="evidence" value="ECO:0007669"/>
    <property type="project" value="UniProtKB-KW"/>
</dbReference>
<organism evidence="4 5">
    <name type="scientific">Schizothecium vesticola</name>
    <dbReference type="NCBI Taxonomy" id="314040"/>
    <lineage>
        <taxon>Eukaryota</taxon>
        <taxon>Fungi</taxon>
        <taxon>Dikarya</taxon>
        <taxon>Ascomycota</taxon>
        <taxon>Pezizomycotina</taxon>
        <taxon>Sordariomycetes</taxon>
        <taxon>Sordariomycetidae</taxon>
        <taxon>Sordariales</taxon>
        <taxon>Schizotheciaceae</taxon>
        <taxon>Schizothecium</taxon>
    </lineage>
</organism>
<keyword evidence="4" id="KW-0489">Methyltransferase</keyword>
<protein>
    <submittedName>
        <fullName evidence="4">S-adenosyl-L-methionine-dependent methyltransferase</fullName>
    </submittedName>
</protein>
<evidence type="ECO:0000256" key="2">
    <source>
        <dbReference type="SAM" id="MobiDB-lite"/>
    </source>
</evidence>
<reference evidence="4" key="1">
    <citation type="submission" date="2023-06" db="EMBL/GenBank/DDBJ databases">
        <title>Genome-scale phylogeny and comparative genomics of the fungal order Sordariales.</title>
        <authorList>
            <consortium name="Lawrence Berkeley National Laboratory"/>
            <person name="Hensen N."/>
            <person name="Bonometti L."/>
            <person name="Westerberg I."/>
            <person name="Brannstrom I.O."/>
            <person name="Guillou S."/>
            <person name="Cros-Aarteil S."/>
            <person name="Calhoun S."/>
            <person name="Haridas S."/>
            <person name="Kuo A."/>
            <person name="Mondo S."/>
            <person name="Pangilinan J."/>
            <person name="Riley R."/>
            <person name="LaButti K."/>
            <person name="Andreopoulos B."/>
            <person name="Lipzen A."/>
            <person name="Chen C."/>
            <person name="Yanf M."/>
            <person name="Daum C."/>
            <person name="Ng V."/>
            <person name="Clum A."/>
            <person name="Steindorff A."/>
            <person name="Ohm R."/>
            <person name="Martin F."/>
            <person name="Silar P."/>
            <person name="Natvig D."/>
            <person name="Lalanne C."/>
            <person name="Gautier V."/>
            <person name="Ament-velasquez S.L."/>
            <person name="Kruys A."/>
            <person name="Hutchinson M.I."/>
            <person name="Powell A.J."/>
            <person name="Barry K."/>
            <person name="Miller A.N."/>
            <person name="Grigoriev I.V."/>
            <person name="Debuchy R."/>
            <person name="Gladieux P."/>
            <person name="Thoren M.H."/>
            <person name="Johannesson H."/>
        </authorList>
    </citation>
    <scope>NUCLEOTIDE SEQUENCE</scope>
    <source>
        <strain evidence="4">SMH3187-1</strain>
    </source>
</reference>
<keyword evidence="5" id="KW-1185">Reference proteome</keyword>
<feature type="region of interest" description="Disordered" evidence="2">
    <location>
        <begin position="1"/>
        <end position="32"/>
    </location>
</feature>
<dbReference type="CDD" id="cd02440">
    <property type="entry name" value="AdoMet_MTases"/>
    <property type="match status" value="1"/>
</dbReference>
<dbReference type="InterPro" id="IPR041698">
    <property type="entry name" value="Methyltransf_25"/>
</dbReference>
<dbReference type="PANTHER" id="PTHR43591:SF50">
    <property type="entry name" value="METHYLTRANSFERASE DOMAIN-CONTAINING PROTEIN-RELATED"/>
    <property type="match status" value="1"/>
</dbReference>
<accession>A0AA40K7N5</accession>
<dbReference type="PANTHER" id="PTHR43591">
    <property type="entry name" value="METHYLTRANSFERASE"/>
    <property type="match status" value="1"/>
</dbReference>
<sequence length="322" mass="34877">MATIPTLPLTRPSTAESKSTMTGTDAQPGSSVAYPVIDELPDRLNEQHHITTATLGFLLHPHIPPPPPPGTPYKIADIGTGTGIFLLSLAPTLPPSTHLIGFDITPSSFPPLASHPPNITFTTHDMLTPFPPSHLSTFDVVTARFLSSATPRAAWEQTIRNLVTLLKPGGWLQWIDSCNFQVYCAVPGTSRAACREVYKELEPFRAEGAVVGLMMRDAGADASGGREEVWRGCGLVEVHEDVFSTDRLVGDQGGEWAGLREKGTRNVMECFLGCLEGLVGVEGSGWTRERWEGVKAKVEDEVRAGVYHTLDQVCLVGRKPVD</sequence>
<dbReference type="InterPro" id="IPR029063">
    <property type="entry name" value="SAM-dependent_MTases_sf"/>
</dbReference>
<comment type="similarity">
    <text evidence="1">Belongs to the methyltransferase superfamily. LaeA methyltransferase family.</text>
</comment>
<gene>
    <name evidence="4" type="ORF">B0T18DRAFT_405617</name>
</gene>
<dbReference type="GO" id="GO:0032259">
    <property type="term" value="P:methylation"/>
    <property type="evidence" value="ECO:0007669"/>
    <property type="project" value="UniProtKB-KW"/>
</dbReference>
<evidence type="ECO:0000259" key="3">
    <source>
        <dbReference type="Pfam" id="PF13649"/>
    </source>
</evidence>
<dbReference type="Proteomes" id="UP001172155">
    <property type="component" value="Unassembled WGS sequence"/>
</dbReference>
<feature type="compositionally biased region" description="Polar residues" evidence="2">
    <location>
        <begin position="11"/>
        <end position="30"/>
    </location>
</feature>
<dbReference type="EMBL" id="JAUKUD010000003">
    <property type="protein sequence ID" value="KAK0749008.1"/>
    <property type="molecule type" value="Genomic_DNA"/>
</dbReference>
<dbReference type="Pfam" id="PF13649">
    <property type="entry name" value="Methyltransf_25"/>
    <property type="match status" value="1"/>
</dbReference>
<feature type="domain" description="Methyltransferase" evidence="3">
    <location>
        <begin position="75"/>
        <end position="170"/>
    </location>
</feature>
<evidence type="ECO:0000313" key="5">
    <source>
        <dbReference type="Proteomes" id="UP001172155"/>
    </source>
</evidence>